<keyword evidence="4" id="KW-0963">Cytoplasm</keyword>
<dbReference type="SUPFAM" id="SSF46934">
    <property type="entry name" value="UBA-like"/>
    <property type="match status" value="1"/>
</dbReference>
<protein>
    <submittedName>
        <fullName evidence="11">Importin subunit beta-1-like</fullName>
    </submittedName>
</protein>
<dbReference type="InterPro" id="IPR016024">
    <property type="entry name" value="ARM-type_fold"/>
</dbReference>
<feature type="compositionally biased region" description="Basic residues" evidence="8">
    <location>
        <begin position="1771"/>
        <end position="1782"/>
    </location>
</feature>
<dbReference type="PROSITE" id="PS50166">
    <property type="entry name" value="IMPORTIN_B_NT"/>
    <property type="match status" value="1"/>
</dbReference>
<keyword evidence="7" id="KW-0175">Coiled coil</keyword>
<keyword evidence="3" id="KW-0813">Transport</keyword>
<evidence type="ECO:0000256" key="6">
    <source>
        <dbReference type="ARBA" id="ARBA00022927"/>
    </source>
</evidence>
<dbReference type="SUPFAM" id="SSF48371">
    <property type="entry name" value="ARM repeat"/>
    <property type="match status" value="1"/>
</dbReference>
<dbReference type="SMART" id="SM00913">
    <property type="entry name" value="IBN_N"/>
    <property type="match status" value="1"/>
</dbReference>
<dbReference type="Pfam" id="PF13513">
    <property type="entry name" value="HEAT_EZ"/>
    <property type="match status" value="1"/>
</dbReference>
<dbReference type="InterPro" id="IPR009060">
    <property type="entry name" value="UBA-like_sf"/>
</dbReference>
<feature type="compositionally biased region" description="Low complexity" evidence="8">
    <location>
        <begin position="1755"/>
        <end position="1768"/>
    </location>
</feature>
<evidence type="ECO:0000259" key="9">
    <source>
        <dbReference type="PROSITE" id="PS50030"/>
    </source>
</evidence>
<comment type="subcellular location">
    <subcellularLocation>
        <location evidence="1">Cytoplasm</location>
    </subcellularLocation>
</comment>
<evidence type="ECO:0000256" key="4">
    <source>
        <dbReference type="ARBA" id="ARBA00022490"/>
    </source>
</evidence>
<dbReference type="PROSITE" id="PS50030">
    <property type="entry name" value="UBA"/>
    <property type="match status" value="1"/>
</dbReference>
<dbReference type="FunFam" id="1.25.10.10:FF:000027">
    <property type="entry name" value="Importin subunit beta-1"/>
    <property type="match status" value="1"/>
</dbReference>
<dbReference type="Pfam" id="PF25574">
    <property type="entry name" value="TPR_IMB1"/>
    <property type="match status" value="1"/>
</dbReference>
<keyword evidence="12" id="KW-1185">Reference proteome</keyword>
<dbReference type="PANTHER" id="PTHR10527">
    <property type="entry name" value="IMPORTIN BETA"/>
    <property type="match status" value="1"/>
</dbReference>
<feature type="compositionally biased region" description="Gly residues" evidence="8">
    <location>
        <begin position="1691"/>
        <end position="1713"/>
    </location>
</feature>
<dbReference type="Pfam" id="PF22562">
    <property type="entry name" value="UBA_7"/>
    <property type="match status" value="1"/>
</dbReference>
<dbReference type="STRING" id="3076.A0A2P6TKK0"/>
<name>A0A2P6TKK0_CHLSO</name>
<evidence type="ECO:0000313" key="11">
    <source>
        <dbReference type="EMBL" id="PRW44609.1"/>
    </source>
</evidence>
<dbReference type="InterPro" id="IPR001494">
    <property type="entry name" value="Importin-beta_N"/>
</dbReference>
<dbReference type="Gene3D" id="3.40.50.300">
    <property type="entry name" value="P-loop containing nucleotide triphosphate hydrolases"/>
    <property type="match status" value="1"/>
</dbReference>
<feature type="region of interest" description="Disordered" evidence="8">
    <location>
        <begin position="1827"/>
        <end position="1850"/>
    </location>
</feature>
<evidence type="ECO:0000256" key="3">
    <source>
        <dbReference type="ARBA" id="ARBA00022448"/>
    </source>
</evidence>
<feature type="coiled-coil region" evidence="7">
    <location>
        <begin position="1660"/>
        <end position="1687"/>
    </location>
</feature>
<dbReference type="InterPro" id="IPR015940">
    <property type="entry name" value="UBA"/>
</dbReference>
<dbReference type="InterPro" id="IPR040122">
    <property type="entry name" value="Importin_beta"/>
</dbReference>
<evidence type="ECO:0000259" key="10">
    <source>
        <dbReference type="PROSITE" id="PS50166"/>
    </source>
</evidence>
<dbReference type="Gene3D" id="1.25.10.10">
    <property type="entry name" value="Leucine-rich Repeat Variant"/>
    <property type="match status" value="1"/>
</dbReference>
<sequence>MAAAGQLTQLLQAAQSPDAGVRTQAEQQLAALQAQNFSELLVSLSAELADGGKPVDARRLAGLILKNSLDAKEAARKAQLVQQWVALDAGVKKQVKHNLLATLGTQGDAGHTAALVIAKVAAIEVPRSEWPELVQGLLANMGAAATTKELRQSTLEALGYCCEELGNLDEDYLSQQEVNSILTAVVQGMRKEEPEADVRHAATVALQNALTFAHNNFSNDSERNYIMQIICEGTLAESPRIRQASWECLSCIASGYYDQLPAYMQDIFSLTQRTVKGDEEDVVLQSLEFWCTIAEEEIDRDGDASAGSSDPDTVNHHFIKAALPHLVPLLLEQLTKQEEGQETDDGVWNVSMAAGTCLALCASVADDAIVPLVMPFVTANIQKTDGAESWRYREAATFAFGSILEGPGVEMLGQLVQSGLGFLLTALKQDPNAHVKDTTAWTIGRIFEFVHGEDSPAPLLGPQNLPQVVEALLMAIRDAPHIAEKVCYALSQLAGGFYEVRGTSPMSPYFKDVVQALLETAARPADLAEQTRLQTQAFEAINEVVRASAADTTPMVVQLIPLVVSKLNETLHMNTAGSMEAAERQSEIQGLLCGMTQVIVQKLSDSDNAKAGVLQYADHIMDALLNVFACRKSSVHEEAMLAVGAMTYACGRQFSKYLERFFPVLQMGLAQHQEWQVCQVTVGVLGDVCRAIEDQIYPFCDPVMQTLLTNLQSPDVHRNVKPQILSAFGDIALAIGDRFEKYLQHVVSMLQSAMQLSVQQQQGADEDLIDYNNLLRHGILEAWAGMFNGLSKDKAEAYLKPYAPPLLEFVEAIWNNQAGHDDGVLKAAAALLGDVASTLSGTGPLFQQKPYVQSHMMCRTSIAAALLLAALSGATAKLVTGDWKREAKPATLDPPVPTEKCECAPDPLLPNPICILCLCDTEKASNVTLDERAVNASGPACGLTDATPTTLTYETGEKAECECAADPFLKAEQWRMCRCPQPKPLNIPTIEDYSAWPVNGSSRVSPPITQWARCSGPYALCSLANCTLDFPGKDDSDIPLAECGCIIPDRQNGLSDNSLVDPTYILSEELAALTEEKCPNGSLSPGCAGLNKTPVCQAIKQDSIYGGKYDYISTFTASPYVGGFNKLCERPEEGGLYAQCMTAACYKRKAFDGSPITCYCPVYKATRYVIGSSNCVQDSCAPNLPYVASDLAPLRSAATATQLWWHSRVGGAPVARSPTLHGSVKKRSMVNMTYFYPPLAKPCKAERLWWYDAAAGRGSPTQADLARLRRGPCMQCQVYVNHLYKMIYVRHAKVASSTVLNYFGLCTDETKGCLHDWEVDMSSLVTTPAVKARPTFKQLSHLSQEQVASIWASYFVFTTVRDPLDRAVSQYNFLLRSNLADPPGCAEAAEVLDWDSFCDSPPSLAVFCARRPDCCKQVEGVYDGIGWKLAHIVPQAQCLADASGRLAVDFVARQEHLADDLAAVLGKLNARRDEGVQPLVPGRPLGTEKMRDKCAQGGSVRGERHSVAPMRDAMATWQGLVAKEQYCTTDEYYSGRHAHCRASLEAYFADDLRLLWNFTPAPGWTKEEAQILKLCLMKLGVGRWIQILETGLLPGKMIQQLNGQTQRLLGQQSLAAYTGLQVDIDRIRADNDRLVEAERKNGLVINSGPNLTKQQKQQLQEEAKAKYGLTEAELQEVEEQLQEIAAQRQAAGGGAGPAAGAAGPGGKAAGGGRAQRDAELLARDTSSMSAEEKVAFLLHLHDRLQQAAAQLAAAAAAQQPTKPAPAARAGGGKRKTGGGRRSRLLDSDTEEEEWEPEPRAVGRQGGRGRRGAAAAEAMDVDWRPFGSSAAEAAEAGPSNRAGGSGGGTQGARQAALEAAAAADVAQLVAMGFSAKQARDALEECSGDMEGAIEWLVQHCI</sequence>
<dbReference type="SMART" id="SM00165">
    <property type="entry name" value="UBA"/>
    <property type="match status" value="1"/>
</dbReference>
<accession>A0A2P6TKK0</accession>
<comment type="caution">
    <text evidence="11">The sequence shown here is derived from an EMBL/GenBank/DDBJ whole genome shotgun (WGS) entry which is preliminary data.</text>
</comment>
<evidence type="ECO:0000256" key="2">
    <source>
        <dbReference type="ARBA" id="ARBA00010907"/>
    </source>
</evidence>
<dbReference type="InterPro" id="IPR005331">
    <property type="entry name" value="Sulfotransferase"/>
</dbReference>
<evidence type="ECO:0000313" key="12">
    <source>
        <dbReference type="Proteomes" id="UP000239899"/>
    </source>
</evidence>
<dbReference type="Gene3D" id="1.10.8.10">
    <property type="entry name" value="DNA helicase RuvA subunit, C-terminal domain"/>
    <property type="match status" value="1"/>
</dbReference>
<evidence type="ECO:0000256" key="5">
    <source>
        <dbReference type="ARBA" id="ARBA00022737"/>
    </source>
</evidence>
<dbReference type="EMBL" id="LHPG02000013">
    <property type="protein sequence ID" value="PRW44609.1"/>
    <property type="molecule type" value="Genomic_DNA"/>
</dbReference>
<dbReference type="GO" id="GO:0006606">
    <property type="term" value="P:protein import into nucleus"/>
    <property type="evidence" value="ECO:0007669"/>
    <property type="project" value="InterPro"/>
</dbReference>
<gene>
    <name evidence="11" type="ORF">C2E21_6777</name>
</gene>
<dbReference type="Pfam" id="PF03810">
    <property type="entry name" value="IBN_N"/>
    <property type="match status" value="1"/>
</dbReference>
<proteinExistence type="inferred from homology"/>
<dbReference type="OrthoDB" id="10263328at2759"/>
<dbReference type="CDD" id="cd14291">
    <property type="entry name" value="UBA1_NUB1_like"/>
    <property type="match status" value="1"/>
</dbReference>
<evidence type="ECO:0000256" key="1">
    <source>
        <dbReference type="ARBA" id="ARBA00004496"/>
    </source>
</evidence>
<dbReference type="GO" id="GO:0031267">
    <property type="term" value="F:small GTPase binding"/>
    <property type="evidence" value="ECO:0007669"/>
    <property type="project" value="InterPro"/>
</dbReference>
<reference evidence="11 12" key="1">
    <citation type="journal article" date="2018" name="Plant J.">
        <title>Genome sequences of Chlorella sorokiniana UTEX 1602 and Micractinium conductrix SAG 241.80: implications to maltose excretion by a green alga.</title>
        <authorList>
            <person name="Arriola M.B."/>
            <person name="Velmurugan N."/>
            <person name="Zhang Y."/>
            <person name="Plunkett M.H."/>
            <person name="Hondzo H."/>
            <person name="Barney B.M."/>
        </authorList>
    </citation>
    <scope>NUCLEOTIDE SEQUENCE [LARGE SCALE GENOMIC DNA]</scope>
    <source>
        <strain evidence="12">UTEX 1602</strain>
    </source>
</reference>
<dbReference type="InterPro" id="IPR058584">
    <property type="entry name" value="IMB1_TNPO1-like_TPR"/>
</dbReference>
<feature type="region of interest" description="Disordered" evidence="8">
    <location>
        <begin position="1688"/>
        <end position="1717"/>
    </location>
</feature>
<feature type="compositionally biased region" description="Low complexity" evidence="8">
    <location>
        <begin position="1827"/>
        <end position="1841"/>
    </location>
</feature>
<dbReference type="GO" id="GO:0008146">
    <property type="term" value="F:sulfotransferase activity"/>
    <property type="evidence" value="ECO:0007669"/>
    <property type="project" value="InterPro"/>
</dbReference>
<dbReference type="Proteomes" id="UP000239899">
    <property type="component" value="Unassembled WGS sequence"/>
</dbReference>
<dbReference type="GO" id="GO:0016020">
    <property type="term" value="C:membrane"/>
    <property type="evidence" value="ECO:0007669"/>
    <property type="project" value="InterPro"/>
</dbReference>
<dbReference type="Pfam" id="PF03567">
    <property type="entry name" value="Sulfotransfer_2"/>
    <property type="match status" value="1"/>
</dbReference>
<keyword evidence="5" id="KW-0677">Repeat</keyword>
<evidence type="ECO:0000256" key="8">
    <source>
        <dbReference type="SAM" id="MobiDB-lite"/>
    </source>
</evidence>
<keyword evidence="6" id="KW-0653">Protein transport</keyword>
<dbReference type="InterPro" id="IPR027417">
    <property type="entry name" value="P-loop_NTPase"/>
</dbReference>
<feature type="domain" description="Importin N-terminal" evidence="10">
    <location>
        <begin position="25"/>
        <end position="105"/>
    </location>
</feature>
<feature type="region of interest" description="Disordered" evidence="8">
    <location>
        <begin position="1755"/>
        <end position="1815"/>
    </location>
</feature>
<dbReference type="InterPro" id="IPR011989">
    <property type="entry name" value="ARM-like"/>
</dbReference>
<evidence type="ECO:0000256" key="7">
    <source>
        <dbReference type="SAM" id="Coils"/>
    </source>
</evidence>
<comment type="similarity">
    <text evidence="2">Belongs to the importin beta family. Importin beta-1 subfamily.</text>
</comment>
<organism evidence="11 12">
    <name type="scientific">Chlorella sorokiniana</name>
    <name type="common">Freshwater green alga</name>
    <dbReference type="NCBI Taxonomy" id="3076"/>
    <lineage>
        <taxon>Eukaryota</taxon>
        <taxon>Viridiplantae</taxon>
        <taxon>Chlorophyta</taxon>
        <taxon>core chlorophytes</taxon>
        <taxon>Trebouxiophyceae</taxon>
        <taxon>Chlorellales</taxon>
        <taxon>Chlorellaceae</taxon>
        <taxon>Chlorella clade</taxon>
        <taxon>Chlorella</taxon>
    </lineage>
</organism>
<dbReference type="GO" id="GO:0005737">
    <property type="term" value="C:cytoplasm"/>
    <property type="evidence" value="ECO:0007669"/>
    <property type="project" value="UniProtKB-SubCell"/>
</dbReference>
<feature type="domain" description="UBA" evidence="9">
    <location>
        <begin position="1855"/>
        <end position="1898"/>
    </location>
</feature>